<comment type="caution">
    <text evidence="1">The sequence shown here is derived from an EMBL/GenBank/DDBJ whole genome shotgun (WGS) entry which is preliminary data.</text>
</comment>
<feature type="non-terminal residue" evidence="1">
    <location>
        <position position="85"/>
    </location>
</feature>
<evidence type="ECO:0000313" key="1">
    <source>
        <dbReference type="EMBL" id="RXG85301.1"/>
    </source>
</evidence>
<protein>
    <submittedName>
        <fullName evidence="1">Uncharacterized protein</fullName>
    </submittedName>
</protein>
<dbReference type="EMBL" id="RDRA01000047">
    <property type="protein sequence ID" value="RXG85301.1"/>
    <property type="molecule type" value="Genomic_DNA"/>
</dbReference>
<name>A0ABY0D9E6_9BRAD</name>
<evidence type="ECO:0000313" key="2">
    <source>
        <dbReference type="Proteomes" id="UP000289946"/>
    </source>
</evidence>
<proteinExistence type="predicted"/>
<reference evidence="1 2" key="1">
    <citation type="submission" date="2018-10" db="EMBL/GenBank/DDBJ databases">
        <title>Bradyrhizobium sp. nov., isolated from effective nodules of peanut in China.</title>
        <authorList>
            <person name="Li Y."/>
        </authorList>
    </citation>
    <scope>NUCLEOTIDE SEQUENCE [LARGE SCALE GENOMIC DNA]</scope>
    <source>
        <strain evidence="1 2">CCBAU 51781</strain>
    </source>
</reference>
<gene>
    <name evidence="1" type="ORF">EAS62_38955</name>
</gene>
<accession>A0ABY0D9E6</accession>
<organism evidence="1 2">
    <name type="scientific">Bradyrhizobium zhanjiangense</name>
    <dbReference type="NCBI Taxonomy" id="1325107"/>
    <lineage>
        <taxon>Bacteria</taxon>
        <taxon>Pseudomonadati</taxon>
        <taxon>Pseudomonadota</taxon>
        <taxon>Alphaproteobacteria</taxon>
        <taxon>Hyphomicrobiales</taxon>
        <taxon>Nitrobacteraceae</taxon>
        <taxon>Bradyrhizobium</taxon>
    </lineage>
</organism>
<keyword evidence="2" id="KW-1185">Reference proteome</keyword>
<sequence>MASPFPKNRSEAPQCVLAMLENPAADGLVLDFTSSAGSSLLAGLRIPRSSRAPYRFDGARGSEMIARSVPSILRAAFRLDRAQFR</sequence>
<dbReference type="Proteomes" id="UP000289946">
    <property type="component" value="Unassembled WGS sequence"/>
</dbReference>